<dbReference type="OrthoDB" id="372506at2759"/>
<evidence type="ECO:0000313" key="3">
    <source>
        <dbReference type="EMBL" id="CRH03982.1"/>
    </source>
</evidence>
<sequence length="1076" mass="130632">MLRNIGKQSYKTSEEEKKKEKNEIFNKRIQKEIKKLKESKIIDDVNVYITLNENNNDNENDHFSSDIIRHKYLCLNETFSESYFLNETFFLNNFINHLKNFKKNNMIIYSQDEGDSCIYEELNKYYQYKDELCPFYDIFEFFNFQHIFENVSSFLGDINYFMEIFEIFKSGFINEQNIFNNTNESIRDNYENKENNEFFTNVFFEILYKDFISHLSKIQRELINKILHSDEYEKEYFYQNFLSFYNKYYVIKESVVYSFFIFHDYPFSEPFINLDHLPFCILKKKSQRKIMGDKYNKKNILKILLNAKWIPKITLENLFEESKNFVDKLFFYYQYKLYLFYYYLSKHKIFSLLFENNFTICFSTYNIIYSYVSKVDKKLVTKKKGKKNYSNLLYIINNSEYINQDVILYKSFYSYKKLKNKNYEIDEEKYSTRIKKKKKYEYCIYLFFLIFIIFLPMLIKNIYIYRTDEINNYLNDEHNFDNFYKSKSNISNYHPLFYAYINILRKFNLDKKENAIIEKDFNISRDEHLNTNREKNQSENKEKQKKYMDNNIDIFDLNEKEKEKKKKKVTNSLSVNNDSIKISNNQINKEQPKYKIYKKKFFLIAFLSISEFFFFSLGIIYNLQLLRKKFEYHNFFVNICSSLLILYNPILFSSNINYINVISIGLLYWSINLILLKKIFLSITLYFLSIYFNIINISFFLSFLFIYVYINSRYVIKRGNKISSEFKNKYEVFKCIIIYVLLFIILSYILIYILCDKKEFWISNIKNCFNFFNNYFNDTENRFRGNIWNNMQLINNNIKFSFINYIPFFLILIFNYFFVINTIIKFYGSLLFSSIVFLLISANMNNFLLLCITVQLLLFINAIGSSSILLNVVFSSYIIITNNGFNIYIFVLTLIYFLFHIYLMYPSNSFSKNINNQVKIIIELIKNLFYFIITNLVLLYETSIKNLAMSFVIIFVSVSFNTLSNGKNIRNVIKKKEIQKKIIFCLYSHINPDYFVIPLSYFSFLLFLMLGFLKLYYSHFYLKFALYVLNFLTFLSLLSILLLFYLKRKNFRKFDFLSIPDSAYKRTFSLERLKKL</sequence>
<feature type="region of interest" description="Disordered" evidence="1">
    <location>
        <begin position="1"/>
        <end position="21"/>
    </location>
</feature>
<dbReference type="RefSeq" id="XP_028535988.1">
    <property type="nucleotide sequence ID" value="XM_028678886.1"/>
</dbReference>
<evidence type="ECO:0000256" key="2">
    <source>
        <dbReference type="SAM" id="Phobius"/>
    </source>
</evidence>
<keyword evidence="2" id="KW-0812">Transmembrane</keyword>
<dbReference type="EMBL" id="LN835308">
    <property type="protein sequence ID" value="CRH03982.1"/>
    <property type="molecule type" value="Genomic_DNA"/>
</dbReference>
<evidence type="ECO:0000256" key="1">
    <source>
        <dbReference type="SAM" id="MobiDB-lite"/>
    </source>
</evidence>
<dbReference type="AlphaFoldDB" id="A0A1J1HEL0"/>
<feature type="transmembrane region" description="Helical" evidence="2">
    <location>
        <begin position="802"/>
        <end position="820"/>
    </location>
</feature>
<reference evidence="3 4" key="1">
    <citation type="submission" date="2015-04" db="EMBL/GenBank/DDBJ databases">
        <authorList>
            <consortium name="Pathogen Informatics"/>
        </authorList>
    </citation>
    <scope>NUCLEOTIDE SEQUENCE [LARGE SCALE GENOMIC DNA]</scope>
    <source>
        <strain evidence="3 4">SGS1</strain>
    </source>
</reference>
<accession>A0A1J1HEL0</accession>
<keyword evidence="4" id="KW-1185">Reference proteome</keyword>
<organism evidence="3 4">
    <name type="scientific">Plasmodium relictum</name>
    <dbReference type="NCBI Taxonomy" id="85471"/>
    <lineage>
        <taxon>Eukaryota</taxon>
        <taxon>Sar</taxon>
        <taxon>Alveolata</taxon>
        <taxon>Apicomplexa</taxon>
        <taxon>Aconoidasida</taxon>
        <taxon>Haemosporida</taxon>
        <taxon>Plasmodiidae</taxon>
        <taxon>Plasmodium</taxon>
        <taxon>Plasmodium (Haemamoeba)</taxon>
    </lineage>
</organism>
<protein>
    <submittedName>
        <fullName evidence="3">Uncharacterized protein</fullName>
    </submittedName>
</protein>
<feature type="transmembrane region" description="Helical" evidence="2">
    <location>
        <begin position="736"/>
        <end position="755"/>
    </location>
</feature>
<keyword evidence="2" id="KW-1133">Transmembrane helix</keyword>
<feature type="transmembrane region" description="Helical" evidence="2">
    <location>
        <begin position="635"/>
        <end position="652"/>
    </location>
</feature>
<feature type="transmembrane region" description="Helical" evidence="2">
    <location>
        <begin position="856"/>
        <end position="879"/>
    </location>
</feature>
<dbReference type="GeneID" id="39738289"/>
<feature type="transmembrane region" description="Helical" evidence="2">
    <location>
        <begin position="1024"/>
        <end position="1046"/>
    </location>
</feature>
<feature type="transmembrane region" description="Helical" evidence="2">
    <location>
        <begin position="924"/>
        <end position="940"/>
    </location>
</feature>
<feature type="transmembrane region" description="Helical" evidence="2">
    <location>
        <begin position="442"/>
        <end position="459"/>
    </location>
</feature>
<dbReference type="KEGG" id="prel:PRELSG_1335600"/>
<keyword evidence="2" id="KW-0472">Membrane</keyword>
<feature type="transmembrane region" description="Helical" evidence="2">
    <location>
        <begin position="658"/>
        <end position="676"/>
    </location>
</feature>
<proteinExistence type="predicted"/>
<dbReference type="Proteomes" id="UP000220158">
    <property type="component" value="Chromosome 13"/>
</dbReference>
<feature type="transmembrane region" description="Helical" evidence="2">
    <location>
        <begin position="885"/>
        <end position="903"/>
    </location>
</feature>
<feature type="transmembrane region" description="Helical" evidence="2">
    <location>
        <begin position="946"/>
        <end position="963"/>
    </location>
</feature>
<name>A0A1J1HEL0_PLARL</name>
<dbReference type="OMA" id="WIPKITI"/>
<feature type="compositionally biased region" description="Polar residues" evidence="1">
    <location>
        <begin position="1"/>
        <end position="11"/>
    </location>
</feature>
<feature type="compositionally biased region" description="Basic and acidic residues" evidence="1">
    <location>
        <begin position="12"/>
        <end position="21"/>
    </location>
</feature>
<evidence type="ECO:0000313" key="4">
    <source>
        <dbReference type="Proteomes" id="UP000220158"/>
    </source>
</evidence>
<gene>
    <name evidence="3" type="ORF">PRELSG_1335600</name>
</gene>
<feature type="transmembrane region" description="Helical" evidence="2">
    <location>
        <begin position="984"/>
        <end position="1012"/>
    </location>
</feature>
<feature type="transmembrane region" description="Helical" evidence="2">
    <location>
        <begin position="826"/>
        <end position="844"/>
    </location>
</feature>
<dbReference type="VEuPathDB" id="PlasmoDB:PRELSG_1335600"/>
<feature type="transmembrane region" description="Helical" evidence="2">
    <location>
        <begin position="683"/>
        <end position="710"/>
    </location>
</feature>
<feature type="transmembrane region" description="Helical" evidence="2">
    <location>
        <begin position="601"/>
        <end position="623"/>
    </location>
</feature>